<evidence type="ECO:0000313" key="1">
    <source>
        <dbReference type="EMBL" id="TXG91332.1"/>
    </source>
</evidence>
<proteinExistence type="predicted"/>
<comment type="caution">
    <text evidence="1">The sequence shown here is derived from an EMBL/GenBank/DDBJ whole genome shotgun (WGS) entry which is preliminary data.</text>
</comment>
<protein>
    <submittedName>
        <fullName evidence="1">Uncharacterized protein</fullName>
    </submittedName>
</protein>
<sequence length="166" mass="17534">MSVQTPAGESAAPWTAEVVSWGDGGGRVALQRDEGRVVTAEVSRCARGRLRLAYPVAAHDVEVRLPALVSTDDLTAVLRSVVGAVRRVNPECRKVLFAVERTTDAETTNAESTNAESASATIAAAEAAGFRYVVDVDLAEAELGLMVAEPEWVTAVDIDLDRVPGT</sequence>
<evidence type="ECO:0000313" key="2">
    <source>
        <dbReference type="Proteomes" id="UP000471120"/>
    </source>
</evidence>
<gene>
    <name evidence="1" type="ORF">DW322_15345</name>
</gene>
<accession>A0A6P2CG44</accession>
<dbReference type="EMBL" id="QRCM01000001">
    <property type="protein sequence ID" value="TXG91332.1"/>
    <property type="molecule type" value="Genomic_DNA"/>
</dbReference>
<dbReference type="Proteomes" id="UP000471120">
    <property type="component" value="Unassembled WGS sequence"/>
</dbReference>
<reference evidence="1 2" key="1">
    <citation type="submission" date="2018-07" db="EMBL/GenBank/DDBJ databases">
        <title>Genome sequence of Rhodococcus rhodnii ATCC 35071 from Rhodnius prolixus.</title>
        <authorList>
            <person name="Patel V."/>
            <person name="Vogel K.J."/>
        </authorList>
    </citation>
    <scope>NUCLEOTIDE SEQUENCE [LARGE SCALE GENOMIC DNA]</scope>
    <source>
        <strain evidence="1 2">ATCC 35071</strain>
    </source>
</reference>
<organism evidence="1 2">
    <name type="scientific">Rhodococcus rhodnii</name>
    <dbReference type="NCBI Taxonomy" id="38312"/>
    <lineage>
        <taxon>Bacteria</taxon>
        <taxon>Bacillati</taxon>
        <taxon>Actinomycetota</taxon>
        <taxon>Actinomycetes</taxon>
        <taxon>Mycobacteriales</taxon>
        <taxon>Nocardiaceae</taxon>
        <taxon>Rhodococcus</taxon>
    </lineage>
</organism>
<dbReference type="RefSeq" id="WP_010836161.1">
    <property type="nucleotide sequence ID" value="NZ_QRCM01000001.1"/>
</dbReference>
<name>A0A6P2CG44_9NOCA</name>
<dbReference type="AlphaFoldDB" id="A0A6P2CG44"/>